<evidence type="ECO:0000256" key="1">
    <source>
        <dbReference type="ARBA" id="ARBA00001936"/>
    </source>
</evidence>
<dbReference type="GO" id="GO:0006094">
    <property type="term" value="P:gluconeogenesis"/>
    <property type="evidence" value="ECO:0007669"/>
    <property type="project" value="InterPro"/>
</dbReference>
<dbReference type="FunFam" id="3.40.449.10:FF:000003">
    <property type="entry name" value="Phosphoenolpyruvate carboxykinase, cytosolic [GTP]"/>
    <property type="match status" value="1"/>
</dbReference>
<keyword evidence="6" id="KW-0547">Nucleotide-binding</keyword>
<keyword evidence="7" id="KW-0210">Decarboxylase</keyword>
<dbReference type="GO" id="GO:0019543">
    <property type="term" value="P:propionate catabolic process"/>
    <property type="evidence" value="ECO:0007669"/>
    <property type="project" value="TreeGrafter"/>
</dbReference>
<dbReference type="Gene3D" id="3.40.449.10">
    <property type="entry name" value="Phosphoenolpyruvate Carboxykinase, domain 1"/>
    <property type="match status" value="1"/>
</dbReference>
<dbReference type="Pfam" id="PF17297">
    <property type="entry name" value="PEPCK_N"/>
    <property type="match status" value="1"/>
</dbReference>
<dbReference type="GO" id="GO:0006107">
    <property type="term" value="P:oxaloacetate metabolic process"/>
    <property type="evidence" value="ECO:0007669"/>
    <property type="project" value="TreeGrafter"/>
</dbReference>
<dbReference type="RefSeq" id="XP_011635764.2">
    <property type="nucleotide sequence ID" value="XM_011637462.2"/>
</dbReference>
<accession>A0A6I9WV42</accession>
<gene>
    <name evidence="16" type="primary">LOC105426301</name>
</gene>
<evidence type="ECO:0000256" key="13">
    <source>
        <dbReference type="ARBA" id="ARBA00072283"/>
    </source>
</evidence>
<dbReference type="OrthoDB" id="5841594at2759"/>
<evidence type="ECO:0000256" key="7">
    <source>
        <dbReference type="ARBA" id="ARBA00022793"/>
    </source>
</evidence>
<comment type="catalytic activity">
    <reaction evidence="11">
        <text>oxaloacetate + GTP = phosphoenolpyruvate + GDP + CO2</text>
        <dbReference type="Rhea" id="RHEA:10388"/>
        <dbReference type="ChEBI" id="CHEBI:16452"/>
        <dbReference type="ChEBI" id="CHEBI:16526"/>
        <dbReference type="ChEBI" id="CHEBI:37565"/>
        <dbReference type="ChEBI" id="CHEBI:58189"/>
        <dbReference type="ChEBI" id="CHEBI:58702"/>
        <dbReference type="EC" id="4.1.1.32"/>
    </reaction>
</comment>
<comment type="function">
    <text evidence="12">Catalyzes the conversion of oxaloacetate (OAA) to phosphoenolpyruvate (PEP), the rate-limiting step in the metabolic pathway that produces glucose from lactate and other precursors derived from the citric acid cycle.</text>
</comment>
<evidence type="ECO:0000256" key="12">
    <source>
        <dbReference type="ARBA" id="ARBA00058806"/>
    </source>
</evidence>
<dbReference type="GO" id="GO:0042594">
    <property type="term" value="P:response to starvation"/>
    <property type="evidence" value="ECO:0007669"/>
    <property type="project" value="TreeGrafter"/>
</dbReference>
<dbReference type="GO" id="GO:0005829">
    <property type="term" value="C:cytosol"/>
    <property type="evidence" value="ECO:0007669"/>
    <property type="project" value="TreeGrafter"/>
</dbReference>
<evidence type="ECO:0000256" key="9">
    <source>
        <dbReference type="ARBA" id="ARBA00023211"/>
    </source>
</evidence>
<evidence type="ECO:0000256" key="6">
    <source>
        <dbReference type="ARBA" id="ARBA00022741"/>
    </source>
</evidence>
<evidence type="ECO:0000256" key="2">
    <source>
        <dbReference type="ARBA" id="ARBA00005796"/>
    </source>
</evidence>
<dbReference type="SUPFAM" id="SSF68923">
    <property type="entry name" value="PEP carboxykinase N-terminal domain"/>
    <property type="match status" value="1"/>
</dbReference>
<keyword evidence="9" id="KW-0464">Manganese</keyword>
<evidence type="ECO:0000313" key="15">
    <source>
        <dbReference type="Proteomes" id="UP000504615"/>
    </source>
</evidence>
<dbReference type="AlphaFoldDB" id="A0A6I9WV42"/>
<dbReference type="EC" id="4.1.1.32" evidence="4"/>
<name>A0A6I9WV42_9HYME</name>
<keyword evidence="15" id="KW-1185">Reference proteome</keyword>
<dbReference type="InterPro" id="IPR035078">
    <property type="entry name" value="PEP_carboxykinase_GTP_N"/>
</dbReference>
<sequence length="364" mass="41033">MLPKLYSWTNLMRVSRQFNSKRNICINCCFVRSNPLNLISIPKINRTVHLFAPSVSTIRKTRKMPHVIDVNHSQISRFIVTHAAKNPLIKNGFDYISKIPLLNACIVEISSKLRYYIEECASLCSPKDIYICNGTDLEYLQMLKILQKNGTIECLPKYENCWLARTNPADVARVEKRTFISTDIKSDTIPISREGITGELGNWISPNDMDEAILERFPNCMKGRTMYVIPFSMGPIGSPLSKIGIEITDSAYVVCSMRIMTRMGEKVLETLGNDDFVKCLHSVGVPRNNSKVNITHSWPCDPERTIILHKPAKNEIVSYGSGYGGNSLLGKKCFALRIGSTIARKEGWLAEHMLINLGTEEAIQ</sequence>
<dbReference type="GO" id="GO:0033993">
    <property type="term" value="P:response to lipid"/>
    <property type="evidence" value="ECO:0007669"/>
    <property type="project" value="TreeGrafter"/>
</dbReference>
<dbReference type="KEGG" id="pbar:105426301"/>
<protein>
    <recommendedName>
        <fullName evidence="13">Phosphoenolpyruvate carboxykinase [GTP]</fullName>
        <ecNumber evidence="4">4.1.1.32</ecNumber>
    </recommendedName>
</protein>
<evidence type="ECO:0000256" key="10">
    <source>
        <dbReference type="ARBA" id="ARBA00023239"/>
    </source>
</evidence>
<keyword evidence="5" id="KW-0479">Metal-binding</keyword>
<keyword evidence="10" id="KW-0456">Lyase</keyword>
<evidence type="ECO:0000313" key="16">
    <source>
        <dbReference type="RefSeq" id="XP_011635764.2"/>
    </source>
</evidence>
<evidence type="ECO:0000259" key="14">
    <source>
        <dbReference type="Pfam" id="PF17297"/>
    </source>
</evidence>
<dbReference type="GO" id="GO:0071333">
    <property type="term" value="P:cellular response to glucose stimulus"/>
    <property type="evidence" value="ECO:0007669"/>
    <property type="project" value="TreeGrafter"/>
</dbReference>
<reference evidence="16" key="1">
    <citation type="submission" date="2025-08" db="UniProtKB">
        <authorList>
            <consortium name="RefSeq"/>
        </authorList>
    </citation>
    <scope>IDENTIFICATION</scope>
</reference>
<dbReference type="InterPro" id="IPR008209">
    <property type="entry name" value="PEP_carboxykinase_GTP"/>
</dbReference>
<evidence type="ECO:0000256" key="5">
    <source>
        <dbReference type="ARBA" id="ARBA00022723"/>
    </source>
</evidence>
<dbReference type="Proteomes" id="UP000504615">
    <property type="component" value="Unplaced"/>
</dbReference>
<feature type="domain" description="Phosphoenolpyruvate carboxykinase GTP-utilising N-terminal" evidence="14">
    <location>
        <begin position="116"/>
        <end position="344"/>
    </location>
</feature>
<dbReference type="GO" id="GO:0004613">
    <property type="term" value="F:phosphoenolpyruvate carboxykinase (GTP) activity"/>
    <property type="evidence" value="ECO:0007669"/>
    <property type="project" value="UniProtKB-EC"/>
</dbReference>
<dbReference type="PANTHER" id="PTHR11561:SF0">
    <property type="entry name" value="PHOSPHOENOLPYRUVATE CARBOXYKINASE [GTP]-RELATED"/>
    <property type="match status" value="1"/>
</dbReference>
<proteinExistence type="inferred from homology"/>
<dbReference type="GO" id="GO:0046327">
    <property type="term" value="P:glycerol biosynthetic process from pyruvate"/>
    <property type="evidence" value="ECO:0007669"/>
    <property type="project" value="TreeGrafter"/>
</dbReference>
<dbReference type="InterPro" id="IPR008210">
    <property type="entry name" value="PEP_carboxykinase_N"/>
</dbReference>
<dbReference type="PANTHER" id="PTHR11561">
    <property type="entry name" value="PHOSPHOENOLPYRUVATE CARBOXYKINASE"/>
    <property type="match status" value="1"/>
</dbReference>
<evidence type="ECO:0000256" key="11">
    <source>
        <dbReference type="ARBA" id="ARBA00051400"/>
    </source>
</evidence>
<comment type="similarity">
    <text evidence="2">Belongs to the phosphoenolpyruvate carboxykinase [GTP] family.</text>
</comment>
<dbReference type="GeneID" id="105426301"/>
<evidence type="ECO:0000256" key="4">
    <source>
        <dbReference type="ARBA" id="ARBA00012306"/>
    </source>
</evidence>
<dbReference type="GO" id="GO:0005525">
    <property type="term" value="F:GTP binding"/>
    <property type="evidence" value="ECO:0007669"/>
    <property type="project" value="UniProtKB-KW"/>
</dbReference>
<comment type="subunit">
    <text evidence="3">Monomer.</text>
</comment>
<evidence type="ECO:0000256" key="3">
    <source>
        <dbReference type="ARBA" id="ARBA00011245"/>
    </source>
</evidence>
<evidence type="ECO:0000256" key="8">
    <source>
        <dbReference type="ARBA" id="ARBA00023134"/>
    </source>
</evidence>
<comment type="cofactor">
    <cofactor evidence="1">
        <name>Mn(2+)</name>
        <dbReference type="ChEBI" id="CHEBI:29035"/>
    </cofactor>
</comment>
<keyword evidence="8" id="KW-0342">GTP-binding</keyword>
<dbReference type="GO" id="GO:0030145">
    <property type="term" value="F:manganese ion binding"/>
    <property type="evidence" value="ECO:0007669"/>
    <property type="project" value="TreeGrafter"/>
</dbReference>
<organism evidence="15 16">
    <name type="scientific">Pogonomyrmex barbatus</name>
    <name type="common">red harvester ant</name>
    <dbReference type="NCBI Taxonomy" id="144034"/>
    <lineage>
        <taxon>Eukaryota</taxon>
        <taxon>Metazoa</taxon>
        <taxon>Ecdysozoa</taxon>
        <taxon>Arthropoda</taxon>
        <taxon>Hexapoda</taxon>
        <taxon>Insecta</taxon>
        <taxon>Pterygota</taxon>
        <taxon>Neoptera</taxon>
        <taxon>Endopterygota</taxon>
        <taxon>Hymenoptera</taxon>
        <taxon>Apocrita</taxon>
        <taxon>Aculeata</taxon>
        <taxon>Formicoidea</taxon>
        <taxon>Formicidae</taxon>
        <taxon>Myrmicinae</taxon>
        <taxon>Pogonomyrmex</taxon>
    </lineage>
</organism>